<gene>
    <name evidence="3 4" type="primary">fdhD</name>
    <name evidence="4" type="ORF">EYW49_03815</name>
</gene>
<evidence type="ECO:0000313" key="4">
    <source>
        <dbReference type="EMBL" id="TBW40318.1"/>
    </source>
</evidence>
<comment type="similarity">
    <text evidence="3">Belongs to the FdhD family.</text>
</comment>
<dbReference type="EMBL" id="SJFN01000004">
    <property type="protein sequence ID" value="TBW40318.1"/>
    <property type="molecule type" value="Genomic_DNA"/>
</dbReference>
<keyword evidence="5" id="KW-1185">Reference proteome</keyword>
<dbReference type="Proteomes" id="UP000292781">
    <property type="component" value="Unassembled WGS sequence"/>
</dbReference>
<dbReference type="HAMAP" id="MF_00187">
    <property type="entry name" value="FdhD"/>
    <property type="match status" value="1"/>
</dbReference>
<dbReference type="PANTHER" id="PTHR30592:SF1">
    <property type="entry name" value="SULFUR CARRIER PROTEIN FDHD"/>
    <property type="match status" value="1"/>
</dbReference>
<evidence type="ECO:0000256" key="3">
    <source>
        <dbReference type="HAMAP-Rule" id="MF_00187"/>
    </source>
</evidence>
<dbReference type="OrthoDB" id="3197277at2"/>
<dbReference type="PIRSF" id="PIRSF015626">
    <property type="entry name" value="FdhD"/>
    <property type="match status" value="1"/>
</dbReference>
<dbReference type="GO" id="GO:0097163">
    <property type="term" value="F:sulfur carrier activity"/>
    <property type="evidence" value="ECO:0007669"/>
    <property type="project" value="UniProtKB-UniRule"/>
</dbReference>
<dbReference type="SUPFAM" id="SSF53927">
    <property type="entry name" value="Cytidine deaminase-like"/>
    <property type="match status" value="1"/>
</dbReference>
<reference evidence="4 5" key="1">
    <citation type="submission" date="2019-02" db="EMBL/GenBank/DDBJ databases">
        <title>Siculibacillus lacustris gen. nov., sp. nov., a new rosette-forming bacterium isolated from a freshwater crater lake (Lake St. Ana, Romania).</title>
        <authorList>
            <person name="Felfoldi T."/>
            <person name="Marton Z."/>
            <person name="Szabo A."/>
            <person name="Mentes A."/>
            <person name="Boka K."/>
            <person name="Marialigeti K."/>
            <person name="Mathe I."/>
            <person name="Koncz M."/>
            <person name="Schumann P."/>
            <person name="Toth E."/>
        </authorList>
    </citation>
    <scope>NUCLEOTIDE SEQUENCE [LARGE SCALE GENOMIC DNA]</scope>
    <source>
        <strain evidence="4 5">SA-279</strain>
    </source>
</reference>
<dbReference type="Gene3D" id="3.40.140.10">
    <property type="entry name" value="Cytidine Deaminase, domain 2"/>
    <property type="match status" value="1"/>
</dbReference>
<dbReference type="Gene3D" id="3.10.20.10">
    <property type="match status" value="1"/>
</dbReference>
<keyword evidence="1 3" id="KW-0963">Cytoplasm</keyword>
<dbReference type="PANTHER" id="PTHR30592">
    <property type="entry name" value="FORMATE DEHYDROGENASE"/>
    <property type="match status" value="1"/>
</dbReference>
<proteinExistence type="inferred from homology"/>
<keyword evidence="4" id="KW-0808">Transferase</keyword>
<dbReference type="InterPro" id="IPR016193">
    <property type="entry name" value="Cytidine_deaminase-like"/>
</dbReference>
<dbReference type="GO" id="GO:0016783">
    <property type="term" value="F:sulfurtransferase activity"/>
    <property type="evidence" value="ECO:0007669"/>
    <property type="project" value="InterPro"/>
</dbReference>
<sequence>MTEPSSSPSVPLPTPEAIRSLGARRITAGGVAQRAEAIAAEVPVALIYNGQSFAVMLATPADLEDFARGFSVTEAVVGAAADIRAIEVRAVDRGIELRVTIDDYWALALAARRRSLAGRSGCGLCGVDTFAEALRPVARVASRFTVGPAALRKAIADMPAHQTINAQVGAVHGAAFVGADGSIRALREDIGRHNALDKLIGAVIDDDVGRGDGFVLVSSRCSYEMVHKTAVAGIPLIAAVSAPTSLAIELAEKVGVTLVGFAREGRFTVYAGGERIAPETPAA</sequence>
<dbReference type="GO" id="GO:0006777">
    <property type="term" value="P:Mo-molybdopterin cofactor biosynthetic process"/>
    <property type="evidence" value="ECO:0007669"/>
    <property type="project" value="UniProtKB-UniRule"/>
</dbReference>
<keyword evidence="2 3" id="KW-0501">Molybdenum cofactor biosynthesis</keyword>
<feature type="active site" description="Cysteine persulfide intermediate" evidence="3">
    <location>
        <position position="122"/>
    </location>
</feature>
<comment type="caution">
    <text evidence="4">The sequence shown here is derived from an EMBL/GenBank/DDBJ whole genome shotgun (WGS) entry which is preliminary data.</text>
</comment>
<accession>A0A4Q9VY57</accession>
<evidence type="ECO:0000256" key="1">
    <source>
        <dbReference type="ARBA" id="ARBA00022490"/>
    </source>
</evidence>
<evidence type="ECO:0000313" key="5">
    <source>
        <dbReference type="Proteomes" id="UP000292781"/>
    </source>
</evidence>
<dbReference type="GO" id="GO:0005737">
    <property type="term" value="C:cytoplasm"/>
    <property type="evidence" value="ECO:0007669"/>
    <property type="project" value="UniProtKB-SubCell"/>
</dbReference>
<name>A0A4Q9VY57_9HYPH</name>
<comment type="function">
    <text evidence="3">Required for formate dehydrogenase (FDH) activity. Acts as a sulfur carrier protein that transfers sulfur from IscS to the molybdenum cofactor prior to its insertion into FDH.</text>
</comment>
<dbReference type="Pfam" id="PF02634">
    <property type="entry name" value="FdhD-NarQ"/>
    <property type="match status" value="1"/>
</dbReference>
<feature type="binding site" evidence="3">
    <location>
        <begin position="261"/>
        <end position="266"/>
    </location>
    <ligand>
        <name>Mo-bis(molybdopterin guanine dinucleotide)</name>
        <dbReference type="ChEBI" id="CHEBI:60539"/>
    </ligand>
</feature>
<comment type="subcellular location">
    <subcellularLocation>
        <location evidence="3">Cytoplasm</location>
    </subcellularLocation>
</comment>
<evidence type="ECO:0000256" key="2">
    <source>
        <dbReference type="ARBA" id="ARBA00023150"/>
    </source>
</evidence>
<dbReference type="InterPro" id="IPR003786">
    <property type="entry name" value="FdhD"/>
</dbReference>
<dbReference type="NCBIfam" id="TIGR00129">
    <property type="entry name" value="fdhD_narQ"/>
    <property type="match status" value="1"/>
</dbReference>
<dbReference type="RefSeq" id="WP_131306373.1">
    <property type="nucleotide sequence ID" value="NZ_SJFN01000004.1"/>
</dbReference>
<organism evidence="4 5">
    <name type="scientific">Siculibacillus lacustris</name>
    <dbReference type="NCBI Taxonomy" id="1549641"/>
    <lineage>
        <taxon>Bacteria</taxon>
        <taxon>Pseudomonadati</taxon>
        <taxon>Pseudomonadota</taxon>
        <taxon>Alphaproteobacteria</taxon>
        <taxon>Hyphomicrobiales</taxon>
        <taxon>Ancalomicrobiaceae</taxon>
        <taxon>Siculibacillus</taxon>
    </lineage>
</organism>
<protein>
    <recommendedName>
        <fullName evidence="3">Sulfur carrier protein FdhD</fullName>
    </recommendedName>
</protein>
<dbReference type="AlphaFoldDB" id="A0A4Q9VY57"/>